<organism evidence="1 2">
    <name type="scientific">Geodia barretti</name>
    <name type="common">Barrett's horny sponge</name>
    <dbReference type="NCBI Taxonomy" id="519541"/>
    <lineage>
        <taxon>Eukaryota</taxon>
        <taxon>Metazoa</taxon>
        <taxon>Porifera</taxon>
        <taxon>Demospongiae</taxon>
        <taxon>Heteroscleromorpha</taxon>
        <taxon>Tetractinellida</taxon>
        <taxon>Astrophorina</taxon>
        <taxon>Geodiidae</taxon>
        <taxon>Geodia</taxon>
    </lineage>
</organism>
<gene>
    <name evidence="1" type="ORF">GBAR_LOCUS25556</name>
</gene>
<dbReference type="AlphaFoldDB" id="A0AA35TES1"/>
<sequence>MYTVVNYSDYPHGRHESITERGLSFGGYIECDLRLTITPTDLRYNGAKITGIVRLPECFNTSNTTNTTTLRIQGLLKAPTDVSVEAD</sequence>
<proteinExistence type="predicted"/>
<keyword evidence="2" id="KW-1185">Reference proteome</keyword>
<evidence type="ECO:0000313" key="2">
    <source>
        <dbReference type="Proteomes" id="UP001174909"/>
    </source>
</evidence>
<dbReference type="Proteomes" id="UP001174909">
    <property type="component" value="Unassembled WGS sequence"/>
</dbReference>
<evidence type="ECO:0000313" key="1">
    <source>
        <dbReference type="EMBL" id="CAI8046248.1"/>
    </source>
</evidence>
<accession>A0AA35TES1</accession>
<protein>
    <submittedName>
        <fullName evidence="1">Uncharacterized protein</fullName>
    </submittedName>
</protein>
<reference evidence="1" key="1">
    <citation type="submission" date="2023-03" db="EMBL/GenBank/DDBJ databases">
        <authorList>
            <person name="Steffen K."/>
            <person name="Cardenas P."/>
        </authorList>
    </citation>
    <scope>NUCLEOTIDE SEQUENCE</scope>
</reference>
<comment type="caution">
    <text evidence="1">The sequence shown here is derived from an EMBL/GenBank/DDBJ whole genome shotgun (WGS) entry which is preliminary data.</text>
</comment>
<feature type="non-terminal residue" evidence="1">
    <location>
        <position position="1"/>
    </location>
</feature>
<name>A0AA35TES1_GEOBA</name>
<dbReference type="EMBL" id="CASHTH010003547">
    <property type="protein sequence ID" value="CAI8046248.1"/>
    <property type="molecule type" value="Genomic_DNA"/>
</dbReference>